<keyword evidence="7 24" id="KW-0997">Cell inner membrane</keyword>
<evidence type="ECO:0000256" key="2">
    <source>
        <dbReference type="ARBA" id="ARBA00005967"/>
    </source>
</evidence>
<evidence type="ECO:0000256" key="15">
    <source>
        <dbReference type="ARBA" id="ARBA00022989"/>
    </source>
</evidence>
<keyword evidence="19 24" id="KW-1208">Phospholipid metabolism</keyword>
<keyword evidence="11 22" id="KW-0547">Nucleotide-binding</keyword>
<comment type="function">
    <text evidence="24">Catalyzes the ATP-dependent phosphorylation of sn-l,2-diacylglycerol (DAG) to phosphatidic acid. Involved in the recycling of diacylglycerol produced as a by-product during membrane-derived oligosaccharide (MDO) biosynthesis.</text>
</comment>
<keyword evidence="26" id="KW-1185">Reference proteome</keyword>
<feature type="transmembrane region" description="Helical" evidence="24">
    <location>
        <begin position="38"/>
        <end position="56"/>
    </location>
</feature>
<feature type="binding site" evidence="21">
    <location>
        <begin position="115"/>
        <end position="120"/>
    </location>
    <ligand>
        <name>substrate</name>
    </ligand>
</feature>
<dbReference type="Pfam" id="PF01219">
    <property type="entry name" value="DAGK_prokar"/>
    <property type="match status" value="1"/>
</dbReference>
<comment type="catalytic activity">
    <reaction evidence="24">
        <text>a 1,2-diacyl-sn-glycerol + ATP = a 1,2-diacyl-sn-glycero-3-phosphate + ADP + H(+)</text>
        <dbReference type="Rhea" id="RHEA:10272"/>
        <dbReference type="ChEBI" id="CHEBI:15378"/>
        <dbReference type="ChEBI" id="CHEBI:17815"/>
        <dbReference type="ChEBI" id="CHEBI:30616"/>
        <dbReference type="ChEBI" id="CHEBI:58608"/>
        <dbReference type="ChEBI" id="CHEBI:456216"/>
        <dbReference type="EC" id="2.7.1.107"/>
    </reaction>
</comment>
<dbReference type="GO" id="GO:0006654">
    <property type="term" value="P:phosphatidic acid biosynthetic process"/>
    <property type="evidence" value="ECO:0007669"/>
    <property type="project" value="InterPro"/>
</dbReference>
<keyword evidence="13 22" id="KW-0067">ATP-binding</keyword>
<evidence type="ECO:0000256" key="20">
    <source>
        <dbReference type="PIRSR" id="PIRSR600829-1"/>
    </source>
</evidence>
<feature type="binding site" evidence="22">
    <location>
        <position position="12"/>
    </location>
    <ligand>
        <name>ATP</name>
        <dbReference type="ChEBI" id="CHEBI:30616"/>
    </ligand>
</feature>
<keyword evidence="12 24" id="KW-0418">Kinase</keyword>
<evidence type="ECO:0000256" key="11">
    <source>
        <dbReference type="ARBA" id="ARBA00022741"/>
    </source>
</evidence>
<comment type="caution">
    <text evidence="25">The sequence shown here is derived from an EMBL/GenBank/DDBJ whole genome shotgun (WGS) entry which is preliminary data.</text>
</comment>
<dbReference type="CDD" id="cd14264">
    <property type="entry name" value="DAGK_IM"/>
    <property type="match status" value="1"/>
</dbReference>
<feature type="binding site" evidence="21">
    <location>
        <position position="72"/>
    </location>
    <ligand>
        <name>substrate</name>
    </ligand>
</feature>
<evidence type="ECO:0000256" key="16">
    <source>
        <dbReference type="ARBA" id="ARBA00023098"/>
    </source>
</evidence>
<evidence type="ECO:0000256" key="17">
    <source>
        <dbReference type="ARBA" id="ARBA00023136"/>
    </source>
</evidence>
<keyword evidence="9 24" id="KW-0812">Transmembrane</keyword>
<evidence type="ECO:0000256" key="9">
    <source>
        <dbReference type="ARBA" id="ARBA00022692"/>
    </source>
</evidence>
<feature type="binding site" evidence="23">
    <location>
        <position position="31"/>
    </location>
    <ligand>
        <name>a divalent metal cation</name>
        <dbReference type="ChEBI" id="CHEBI:60240"/>
    </ligand>
</feature>
<protein>
    <recommendedName>
        <fullName evidence="4 24">Diacylglycerol kinase</fullName>
        <ecNumber evidence="3 24">2.7.1.107</ecNumber>
    </recommendedName>
</protein>
<dbReference type="GO" id="GO:0004143">
    <property type="term" value="F:ATP-dependent diacylglycerol kinase activity"/>
    <property type="evidence" value="ECO:0007669"/>
    <property type="project" value="UniProtKB-EC"/>
</dbReference>
<keyword evidence="14 23" id="KW-0460">Magnesium</keyword>
<keyword evidence="18" id="KW-0594">Phospholipid biosynthesis</keyword>
<evidence type="ECO:0000256" key="5">
    <source>
        <dbReference type="ARBA" id="ARBA00022475"/>
    </source>
</evidence>
<feature type="transmembrane region" description="Helical" evidence="24">
    <location>
        <begin position="103"/>
        <end position="123"/>
    </location>
</feature>
<evidence type="ECO:0000256" key="7">
    <source>
        <dbReference type="ARBA" id="ARBA00022519"/>
    </source>
</evidence>
<dbReference type="InterPro" id="IPR036945">
    <property type="entry name" value="DAGK_sf"/>
</dbReference>
<feature type="binding site" evidence="21">
    <location>
        <begin position="33"/>
        <end position="37"/>
    </location>
    <ligand>
        <name>substrate</name>
    </ligand>
</feature>
<feature type="active site" description="Proton acceptor" evidence="20">
    <location>
        <position position="72"/>
    </location>
</feature>
<feature type="binding site" evidence="22">
    <location>
        <begin position="97"/>
        <end position="98"/>
    </location>
    <ligand>
        <name>ATP</name>
        <dbReference type="ChEBI" id="CHEBI:30616"/>
    </ligand>
</feature>
<dbReference type="InterPro" id="IPR000829">
    <property type="entry name" value="DAGK"/>
</dbReference>
<evidence type="ECO:0000256" key="3">
    <source>
        <dbReference type="ARBA" id="ARBA00012133"/>
    </source>
</evidence>
<keyword evidence="16 24" id="KW-0443">Lipid metabolism</keyword>
<keyword evidence="15 24" id="KW-1133">Transmembrane helix</keyword>
<evidence type="ECO:0000256" key="22">
    <source>
        <dbReference type="PIRSR" id="PIRSR600829-3"/>
    </source>
</evidence>
<proteinExistence type="inferred from homology"/>
<feature type="binding site" evidence="22">
    <location>
        <position position="79"/>
    </location>
    <ligand>
        <name>ATP</name>
        <dbReference type="ChEBI" id="CHEBI:30616"/>
    </ligand>
</feature>
<dbReference type="PANTHER" id="PTHR34299">
    <property type="entry name" value="DIACYLGLYCEROL KINASE"/>
    <property type="match status" value="1"/>
</dbReference>
<dbReference type="RefSeq" id="WP_244354559.1">
    <property type="nucleotide sequence ID" value="NZ_JAJNNZ010000001.1"/>
</dbReference>
<feature type="binding site" evidence="22">
    <location>
        <position position="31"/>
    </location>
    <ligand>
        <name>ATP</name>
        <dbReference type="ChEBI" id="CHEBI:30616"/>
    </ligand>
</feature>
<evidence type="ECO:0000256" key="13">
    <source>
        <dbReference type="ARBA" id="ARBA00022840"/>
    </source>
</evidence>
<evidence type="ECO:0000256" key="1">
    <source>
        <dbReference type="ARBA" id="ARBA00004429"/>
    </source>
</evidence>
<sequence length="125" mass="13601">MTQTQKNTGLKRIIHACKYSWSGLKAAWINEAAFRQEVIALVFACVVAAILDISVYEKAALVGAVIFVMIVELLNSATEAVVDRIGLDKHELSGRAKDIASAAVLMSIVLALIVWISVLWVNYLG</sequence>
<dbReference type="GO" id="GO:0005886">
    <property type="term" value="C:plasma membrane"/>
    <property type="evidence" value="ECO:0007669"/>
    <property type="project" value="UniProtKB-SubCell"/>
</dbReference>
<feature type="binding site" evidence="23">
    <location>
        <position position="79"/>
    </location>
    <ligand>
        <name>a divalent metal cation</name>
        <dbReference type="ChEBI" id="CHEBI:60240"/>
    </ligand>
</feature>
<feature type="binding site" evidence="21">
    <location>
        <begin position="16"/>
        <end position="21"/>
    </location>
    <ligand>
        <name>substrate</name>
    </ligand>
</feature>
<keyword evidence="5" id="KW-1003">Cell membrane</keyword>
<evidence type="ECO:0000256" key="8">
    <source>
        <dbReference type="ARBA" id="ARBA00022679"/>
    </source>
</evidence>
<accession>A0A9X2AXB4</accession>
<feature type="binding site" evidence="21">
    <location>
        <position position="101"/>
    </location>
    <ligand>
        <name>substrate</name>
    </ligand>
</feature>
<feature type="binding site" evidence="22">
    <location>
        <position position="19"/>
    </location>
    <ligand>
        <name>ATP</name>
        <dbReference type="ChEBI" id="CHEBI:30616"/>
    </ligand>
</feature>
<dbReference type="PANTHER" id="PTHR34299:SF1">
    <property type="entry name" value="DIACYLGLYCEROL KINASE"/>
    <property type="match status" value="1"/>
</dbReference>
<dbReference type="EMBL" id="JAJNNZ010000001">
    <property type="protein sequence ID" value="MCJ2375493.1"/>
    <property type="molecule type" value="Genomic_DNA"/>
</dbReference>
<evidence type="ECO:0000256" key="6">
    <source>
        <dbReference type="ARBA" id="ARBA00022516"/>
    </source>
</evidence>
<dbReference type="InterPro" id="IPR033718">
    <property type="entry name" value="DAGK_prok"/>
</dbReference>
<dbReference type="AlphaFoldDB" id="A0A9X2AXB4"/>
<reference evidence="25" key="1">
    <citation type="submission" date="2021-11" db="EMBL/GenBank/DDBJ databases">
        <title>Vibrio ZSDE26 sp. nov. and Vibrio ZSDZ34 sp. nov., isolated from coastal seawater in Qingdao.</title>
        <authorList>
            <person name="Zhang P."/>
        </authorList>
    </citation>
    <scope>NUCLEOTIDE SEQUENCE</scope>
    <source>
        <strain evidence="25">ZSDZ34</strain>
    </source>
</reference>
<evidence type="ECO:0000313" key="26">
    <source>
        <dbReference type="Proteomes" id="UP001139488"/>
    </source>
</evidence>
<dbReference type="EC" id="2.7.1.107" evidence="3 24"/>
<keyword evidence="10 23" id="KW-0479">Metal-binding</keyword>
<gene>
    <name evidence="25" type="ORF">LNL84_01435</name>
</gene>
<dbReference type="GO" id="GO:0046872">
    <property type="term" value="F:metal ion binding"/>
    <property type="evidence" value="ECO:0007669"/>
    <property type="project" value="UniProtKB-KW"/>
</dbReference>
<comment type="subcellular location">
    <subcellularLocation>
        <location evidence="1 24">Cell inner membrane</location>
        <topology evidence="1 24">Multi-pass membrane protein</topology>
    </subcellularLocation>
</comment>
<evidence type="ECO:0000256" key="12">
    <source>
        <dbReference type="ARBA" id="ARBA00022777"/>
    </source>
</evidence>
<evidence type="ECO:0000256" key="14">
    <source>
        <dbReference type="ARBA" id="ARBA00022842"/>
    </source>
</evidence>
<dbReference type="Proteomes" id="UP001139488">
    <property type="component" value="Unassembled WGS sequence"/>
</dbReference>
<comment type="cofactor">
    <cofactor evidence="23">
        <name>Mg(2+)</name>
        <dbReference type="ChEBI" id="CHEBI:18420"/>
    </cofactor>
    <text evidence="23">Mn(2+), Zn(2+), Cd(2+) and Co(2+) support activity to lesser extents.</text>
</comment>
<keyword evidence="8 24" id="KW-0808">Transferase</keyword>
<evidence type="ECO:0000256" key="24">
    <source>
        <dbReference type="RuleBase" id="RU363065"/>
    </source>
</evidence>
<evidence type="ECO:0000256" key="10">
    <source>
        <dbReference type="ARBA" id="ARBA00022723"/>
    </source>
</evidence>
<evidence type="ECO:0000256" key="21">
    <source>
        <dbReference type="PIRSR" id="PIRSR600829-2"/>
    </source>
</evidence>
<dbReference type="GO" id="GO:0005524">
    <property type="term" value="F:ATP binding"/>
    <property type="evidence" value="ECO:0007669"/>
    <property type="project" value="UniProtKB-KW"/>
</dbReference>
<name>A0A9X2AXB4_9VIBR</name>
<organism evidence="25 26">
    <name type="scientific">Vibrio gelatinilyticus</name>
    <dbReference type="NCBI Taxonomy" id="2893468"/>
    <lineage>
        <taxon>Bacteria</taxon>
        <taxon>Pseudomonadati</taxon>
        <taxon>Pseudomonadota</taxon>
        <taxon>Gammaproteobacteria</taxon>
        <taxon>Vibrionales</taxon>
        <taxon>Vibrionaceae</taxon>
        <taxon>Vibrio</taxon>
    </lineage>
</organism>
<evidence type="ECO:0000256" key="23">
    <source>
        <dbReference type="PIRSR" id="PIRSR600829-4"/>
    </source>
</evidence>
<keyword evidence="17 24" id="KW-0472">Membrane</keyword>
<dbReference type="Gene3D" id="1.10.287.3610">
    <property type="match status" value="1"/>
</dbReference>
<evidence type="ECO:0000256" key="18">
    <source>
        <dbReference type="ARBA" id="ARBA00023209"/>
    </source>
</evidence>
<evidence type="ECO:0000256" key="19">
    <source>
        <dbReference type="ARBA" id="ARBA00023264"/>
    </source>
</evidence>
<feature type="transmembrane region" description="Helical" evidence="24">
    <location>
        <begin position="62"/>
        <end position="82"/>
    </location>
</feature>
<feature type="binding site" evidence="21">
    <location>
        <position position="12"/>
    </location>
    <ligand>
        <name>substrate</name>
    </ligand>
</feature>
<comment type="similarity">
    <text evidence="2 24">Belongs to the bacterial diacylglycerol kinase family.</text>
</comment>
<keyword evidence="6" id="KW-0444">Lipid biosynthesis</keyword>
<evidence type="ECO:0000256" key="4">
    <source>
        <dbReference type="ARBA" id="ARBA00017575"/>
    </source>
</evidence>
<evidence type="ECO:0000313" key="25">
    <source>
        <dbReference type="EMBL" id="MCJ2375493.1"/>
    </source>
</evidence>